<dbReference type="InterPro" id="IPR000700">
    <property type="entry name" value="PAS-assoc_C"/>
</dbReference>
<dbReference type="Proteomes" id="UP000321514">
    <property type="component" value="Unassembled WGS sequence"/>
</dbReference>
<dbReference type="SUPFAM" id="SSF55785">
    <property type="entry name" value="PYP-like sensor domain (PAS domain)"/>
    <property type="match status" value="2"/>
</dbReference>
<dbReference type="AlphaFoldDB" id="A0A511T1I6"/>
<evidence type="ECO:0000256" key="8">
    <source>
        <dbReference type="ARBA" id="ARBA00022777"/>
    </source>
</evidence>
<keyword evidence="5" id="KW-0597">Phosphoprotein</keyword>
<dbReference type="SMART" id="SM00086">
    <property type="entry name" value="PAC"/>
    <property type="match status" value="2"/>
</dbReference>
<dbReference type="PROSITE" id="PS50112">
    <property type="entry name" value="PAS"/>
    <property type="match status" value="2"/>
</dbReference>
<dbReference type="PANTHER" id="PTHR43047">
    <property type="entry name" value="TWO-COMPONENT HISTIDINE PROTEIN KINASE"/>
    <property type="match status" value="1"/>
</dbReference>
<feature type="domain" description="Histidine kinase" evidence="12">
    <location>
        <begin position="482"/>
        <end position="696"/>
    </location>
</feature>
<dbReference type="InterPro" id="IPR003661">
    <property type="entry name" value="HisK_dim/P_dom"/>
</dbReference>
<dbReference type="SMART" id="SM00065">
    <property type="entry name" value="GAF"/>
    <property type="match status" value="1"/>
</dbReference>
<dbReference type="InterPro" id="IPR004358">
    <property type="entry name" value="Sig_transdc_His_kin-like_C"/>
</dbReference>
<reference evidence="15 16" key="1">
    <citation type="submission" date="2019-07" db="EMBL/GenBank/DDBJ databases">
        <title>Whole genome shotgun sequence of Myxococcus fulvus NBRC 100333.</title>
        <authorList>
            <person name="Hosoyama A."/>
            <person name="Uohara A."/>
            <person name="Ohji S."/>
            <person name="Ichikawa N."/>
        </authorList>
    </citation>
    <scope>NUCLEOTIDE SEQUENCE [LARGE SCALE GENOMIC DNA]</scope>
    <source>
        <strain evidence="15 16">NBRC 100333</strain>
    </source>
</reference>
<feature type="domain" description="PAS" evidence="13">
    <location>
        <begin position="41"/>
        <end position="111"/>
    </location>
</feature>
<dbReference type="PANTHER" id="PTHR43047:SF64">
    <property type="entry name" value="HISTIDINE KINASE CONTAINING CHEY-HOMOLOGOUS RECEIVER DOMAIN AND PAS DOMAIN-RELATED"/>
    <property type="match status" value="1"/>
</dbReference>
<dbReference type="InterPro" id="IPR036890">
    <property type="entry name" value="HATPase_C_sf"/>
</dbReference>
<dbReference type="SUPFAM" id="SSF47384">
    <property type="entry name" value="Homodimeric domain of signal transducing histidine kinase"/>
    <property type="match status" value="1"/>
</dbReference>
<dbReference type="GO" id="GO:0005886">
    <property type="term" value="C:plasma membrane"/>
    <property type="evidence" value="ECO:0007669"/>
    <property type="project" value="UniProtKB-SubCell"/>
</dbReference>
<dbReference type="InterPro" id="IPR003594">
    <property type="entry name" value="HATPase_dom"/>
</dbReference>
<dbReference type="EMBL" id="BJXR01000023">
    <property type="protein sequence ID" value="GEN07228.1"/>
    <property type="molecule type" value="Genomic_DNA"/>
</dbReference>
<evidence type="ECO:0000256" key="4">
    <source>
        <dbReference type="ARBA" id="ARBA00022475"/>
    </source>
</evidence>
<dbReference type="SMART" id="SM00387">
    <property type="entry name" value="HATPase_c"/>
    <property type="match status" value="1"/>
</dbReference>
<dbReference type="CDD" id="cd00082">
    <property type="entry name" value="HisKA"/>
    <property type="match status" value="1"/>
</dbReference>
<evidence type="ECO:0000256" key="5">
    <source>
        <dbReference type="ARBA" id="ARBA00022553"/>
    </source>
</evidence>
<evidence type="ECO:0000256" key="10">
    <source>
        <dbReference type="ARBA" id="ARBA00023012"/>
    </source>
</evidence>
<dbReference type="Gene3D" id="1.10.287.130">
    <property type="match status" value="1"/>
</dbReference>
<dbReference type="Pfam" id="PF13185">
    <property type="entry name" value="GAF_2"/>
    <property type="match status" value="1"/>
</dbReference>
<dbReference type="InterPro" id="IPR029016">
    <property type="entry name" value="GAF-like_dom_sf"/>
</dbReference>
<dbReference type="Gene3D" id="3.30.450.40">
    <property type="match status" value="1"/>
</dbReference>
<dbReference type="FunFam" id="3.30.565.10:FF:000023">
    <property type="entry name" value="PAS domain-containing sensor histidine kinase"/>
    <property type="match status" value="1"/>
</dbReference>
<evidence type="ECO:0000259" key="13">
    <source>
        <dbReference type="PROSITE" id="PS50112"/>
    </source>
</evidence>
<keyword evidence="11" id="KW-0472">Membrane</keyword>
<dbReference type="Pfam" id="PF08447">
    <property type="entry name" value="PAS_3"/>
    <property type="match status" value="1"/>
</dbReference>
<evidence type="ECO:0000256" key="7">
    <source>
        <dbReference type="ARBA" id="ARBA00022741"/>
    </source>
</evidence>
<evidence type="ECO:0000256" key="3">
    <source>
        <dbReference type="ARBA" id="ARBA00012438"/>
    </source>
</evidence>
<dbReference type="STRING" id="1334629.MFUL124B02_37210"/>
<name>A0A511T1I6_MYXFU</name>
<accession>A0A511T1I6</accession>
<evidence type="ECO:0000256" key="11">
    <source>
        <dbReference type="ARBA" id="ARBA00023136"/>
    </source>
</evidence>
<dbReference type="GO" id="GO:0005524">
    <property type="term" value="F:ATP binding"/>
    <property type="evidence" value="ECO:0007669"/>
    <property type="project" value="UniProtKB-KW"/>
</dbReference>
<dbReference type="FunFam" id="3.30.450.40:FF:000035">
    <property type="entry name" value="PAS sensor protein"/>
    <property type="match status" value="1"/>
</dbReference>
<dbReference type="EC" id="2.7.13.3" evidence="3"/>
<dbReference type="InterPro" id="IPR005467">
    <property type="entry name" value="His_kinase_dom"/>
</dbReference>
<feature type="domain" description="PAS" evidence="13">
    <location>
        <begin position="170"/>
        <end position="240"/>
    </location>
</feature>
<evidence type="ECO:0000256" key="6">
    <source>
        <dbReference type="ARBA" id="ARBA00022679"/>
    </source>
</evidence>
<sequence length="706" mass="77698">MMRGLRPTGPRKSSLWARLRRVRLRRATRSTTPLEKSLRLAEARLAGLISTTVDAIICIDSHQRITLFNEGAEHIFGYTAPEALGRPLDLLLPERYQGAHQRHIQQFAAGDQASRRMGERRTIIGRRKSGGEFPAEASISKVELDGALLLTVILRDISARMLAEQELRTSEERFRTAFADAPTGMALVGLDDRFLSVNTAMCDIVGYTPGELLARTFRDITWPEDLEQTLQYRQRLLSGEVHSYQLEKRYIHQQGHPVSILLTGSLVRDPHGKPLHFIAQAQDISQRKKLERAQHFLAEAGPRLASSLDPRMTISTVAGLAVPALADWCIVDLVDEHGQVQAVEAAAASPEKYECLRELLATHPRDPSLQGEVVARVLRTGHAVLLPESPEAAVDVTAEDGHRLELLHRLRPVSGLIVPLRAREQTLGAVILWTSESGRRYGESDLALAEALASRAALAIDNARLHEKSELATRLRDEVLRVVAHDLRTPLNVMALCTATLMKAPLEQRTATRTLETLRKAADRANRLIQDLLDVARMESGHLSVERTAVESTALVQEALDLHGTLAQQKSIQLSRDLPEQAPTLLVDHDRVIQILSNLLGNAIKFTPEGGHVSVQARPEGAMMRFSVRDTGQGIPPEHLAHVFEPFWQAQAGRKEGAGLGLAIVKGLVDAHGGRLWVESSPGLGSTFSFTLPTQPPAGQPRAQAP</sequence>
<organism evidence="15 16">
    <name type="scientific">Myxococcus fulvus</name>
    <dbReference type="NCBI Taxonomy" id="33"/>
    <lineage>
        <taxon>Bacteria</taxon>
        <taxon>Pseudomonadati</taxon>
        <taxon>Myxococcota</taxon>
        <taxon>Myxococcia</taxon>
        <taxon>Myxococcales</taxon>
        <taxon>Cystobacterineae</taxon>
        <taxon>Myxococcaceae</taxon>
        <taxon>Myxococcus</taxon>
    </lineage>
</organism>
<keyword evidence="4" id="KW-1003">Cell membrane</keyword>
<comment type="subcellular location">
    <subcellularLocation>
        <location evidence="2">Cell membrane</location>
    </subcellularLocation>
</comment>
<protein>
    <recommendedName>
        <fullName evidence="3">histidine kinase</fullName>
        <ecNumber evidence="3">2.7.13.3</ecNumber>
    </recommendedName>
</protein>
<dbReference type="SMART" id="SM00388">
    <property type="entry name" value="HisKA"/>
    <property type="match status" value="1"/>
</dbReference>
<dbReference type="CDD" id="cd16922">
    <property type="entry name" value="HATPase_EvgS-ArcB-TorS-like"/>
    <property type="match status" value="1"/>
</dbReference>
<dbReference type="Gene3D" id="3.30.450.20">
    <property type="entry name" value="PAS domain"/>
    <property type="match status" value="2"/>
</dbReference>
<dbReference type="InterPro" id="IPR013655">
    <property type="entry name" value="PAS_fold_3"/>
</dbReference>
<keyword evidence="9" id="KW-0067">ATP-binding</keyword>
<evidence type="ECO:0000259" key="12">
    <source>
        <dbReference type="PROSITE" id="PS50109"/>
    </source>
</evidence>
<dbReference type="CDD" id="cd00130">
    <property type="entry name" value="PAS"/>
    <property type="match status" value="2"/>
</dbReference>
<evidence type="ECO:0000256" key="1">
    <source>
        <dbReference type="ARBA" id="ARBA00000085"/>
    </source>
</evidence>
<evidence type="ECO:0000313" key="15">
    <source>
        <dbReference type="EMBL" id="GEN07228.1"/>
    </source>
</evidence>
<evidence type="ECO:0000256" key="2">
    <source>
        <dbReference type="ARBA" id="ARBA00004236"/>
    </source>
</evidence>
<gene>
    <name evidence="15" type="ORF">MFU01_22650</name>
</gene>
<dbReference type="InterPro" id="IPR036097">
    <property type="entry name" value="HisK_dim/P_sf"/>
</dbReference>
<keyword evidence="8" id="KW-0418">Kinase</keyword>
<dbReference type="NCBIfam" id="TIGR00229">
    <property type="entry name" value="sensory_box"/>
    <property type="match status" value="2"/>
</dbReference>
<keyword evidence="7" id="KW-0547">Nucleotide-binding</keyword>
<feature type="domain" description="PAC" evidence="14">
    <location>
        <begin position="244"/>
        <end position="296"/>
    </location>
</feature>
<dbReference type="SUPFAM" id="SSF55874">
    <property type="entry name" value="ATPase domain of HSP90 chaperone/DNA topoisomerase II/histidine kinase"/>
    <property type="match status" value="1"/>
</dbReference>
<dbReference type="SMART" id="SM00091">
    <property type="entry name" value="PAS"/>
    <property type="match status" value="2"/>
</dbReference>
<keyword evidence="6" id="KW-0808">Transferase</keyword>
<comment type="caution">
    <text evidence="15">The sequence shown here is derived from an EMBL/GenBank/DDBJ whole genome shotgun (WGS) entry which is preliminary data.</text>
</comment>
<dbReference type="GO" id="GO:0000155">
    <property type="term" value="F:phosphorelay sensor kinase activity"/>
    <property type="evidence" value="ECO:0007669"/>
    <property type="project" value="InterPro"/>
</dbReference>
<evidence type="ECO:0000313" key="16">
    <source>
        <dbReference type="Proteomes" id="UP000321514"/>
    </source>
</evidence>
<evidence type="ECO:0000259" key="14">
    <source>
        <dbReference type="PROSITE" id="PS50113"/>
    </source>
</evidence>
<dbReference type="InterPro" id="IPR003018">
    <property type="entry name" value="GAF"/>
</dbReference>
<evidence type="ECO:0000256" key="9">
    <source>
        <dbReference type="ARBA" id="ARBA00022840"/>
    </source>
</evidence>
<dbReference type="InterPro" id="IPR000014">
    <property type="entry name" value="PAS"/>
</dbReference>
<dbReference type="SUPFAM" id="SSF55781">
    <property type="entry name" value="GAF domain-like"/>
    <property type="match status" value="1"/>
</dbReference>
<proteinExistence type="predicted"/>
<dbReference type="PROSITE" id="PS50109">
    <property type="entry name" value="HIS_KIN"/>
    <property type="match status" value="1"/>
</dbReference>
<dbReference type="Pfam" id="PF00512">
    <property type="entry name" value="HisKA"/>
    <property type="match status" value="1"/>
</dbReference>
<keyword evidence="10" id="KW-0902">Two-component regulatory system</keyword>
<comment type="catalytic activity">
    <reaction evidence="1">
        <text>ATP + protein L-histidine = ADP + protein N-phospho-L-histidine.</text>
        <dbReference type="EC" id="2.7.13.3"/>
    </reaction>
</comment>
<dbReference type="Pfam" id="PF13426">
    <property type="entry name" value="PAS_9"/>
    <property type="match status" value="1"/>
</dbReference>
<dbReference type="Pfam" id="PF02518">
    <property type="entry name" value="HATPase_c"/>
    <property type="match status" value="1"/>
</dbReference>
<dbReference type="PROSITE" id="PS50113">
    <property type="entry name" value="PAC"/>
    <property type="match status" value="1"/>
</dbReference>
<dbReference type="PRINTS" id="PR00344">
    <property type="entry name" value="BCTRLSENSOR"/>
</dbReference>
<dbReference type="InterPro" id="IPR001610">
    <property type="entry name" value="PAC"/>
</dbReference>
<dbReference type="Gene3D" id="3.30.565.10">
    <property type="entry name" value="Histidine kinase-like ATPase, C-terminal domain"/>
    <property type="match status" value="1"/>
</dbReference>
<dbReference type="InterPro" id="IPR035965">
    <property type="entry name" value="PAS-like_dom_sf"/>
</dbReference>